<name>A0A402ALP1_9CHLR</name>
<evidence type="ECO:0000313" key="2">
    <source>
        <dbReference type="Proteomes" id="UP000287188"/>
    </source>
</evidence>
<dbReference type="InterPro" id="IPR008928">
    <property type="entry name" value="6-hairpin_glycosidase_sf"/>
</dbReference>
<evidence type="ECO:0008006" key="3">
    <source>
        <dbReference type="Google" id="ProtNLM"/>
    </source>
</evidence>
<protein>
    <recommendedName>
        <fullName evidence="3">Cellulase Ig-like domain-containing protein</fullName>
    </recommendedName>
</protein>
<keyword evidence="2" id="KW-1185">Reference proteome</keyword>
<dbReference type="SUPFAM" id="SSF48208">
    <property type="entry name" value="Six-hairpin glycosidases"/>
    <property type="match status" value="1"/>
</dbReference>
<dbReference type="AlphaFoldDB" id="A0A402ALP1"/>
<gene>
    <name evidence="1" type="ORF">KDK_38520</name>
</gene>
<dbReference type="EMBL" id="BIFS01000001">
    <property type="protein sequence ID" value="GCE20052.1"/>
    <property type="molecule type" value="Genomic_DNA"/>
</dbReference>
<dbReference type="Gene3D" id="1.50.10.10">
    <property type="match status" value="1"/>
</dbReference>
<reference evidence="2" key="1">
    <citation type="submission" date="2018-12" db="EMBL/GenBank/DDBJ databases">
        <title>Tengunoibacter tsumagoiensis gen. nov., sp. nov., Dictyobacter kobayashii sp. nov., D. alpinus sp. nov., and D. joshuensis sp. nov. and description of Dictyobacteraceae fam. nov. within the order Ktedonobacterales isolated from Tengu-no-mugimeshi.</title>
        <authorList>
            <person name="Wang C.M."/>
            <person name="Zheng Y."/>
            <person name="Sakai Y."/>
            <person name="Toyoda A."/>
            <person name="Minakuchi Y."/>
            <person name="Abe K."/>
            <person name="Yokota A."/>
            <person name="Yabe S."/>
        </authorList>
    </citation>
    <scope>NUCLEOTIDE SEQUENCE [LARGE SCALE GENOMIC DNA]</scope>
    <source>
        <strain evidence="2">Uno11</strain>
    </source>
</reference>
<comment type="caution">
    <text evidence="1">The sequence shown here is derived from an EMBL/GenBank/DDBJ whole genome shotgun (WGS) entry which is preliminary data.</text>
</comment>
<dbReference type="Proteomes" id="UP000287188">
    <property type="component" value="Unassembled WGS sequence"/>
</dbReference>
<organism evidence="1 2">
    <name type="scientific">Dictyobacter kobayashii</name>
    <dbReference type="NCBI Taxonomy" id="2014872"/>
    <lineage>
        <taxon>Bacteria</taxon>
        <taxon>Bacillati</taxon>
        <taxon>Chloroflexota</taxon>
        <taxon>Ktedonobacteria</taxon>
        <taxon>Ktedonobacterales</taxon>
        <taxon>Dictyobacteraceae</taxon>
        <taxon>Dictyobacter</taxon>
    </lineage>
</organism>
<dbReference type="GO" id="GO:0005975">
    <property type="term" value="P:carbohydrate metabolic process"/>
    <property type="evidence" value="ECO:0007669"/>
    <property type="project" value="InterPro"/>
</dbReference>
<evidence type="ECO:0000313" key="1">
    <source>
        <dbReference type="EMBL" id="GCE20052.1"/>
    </source>
</evidence>
<sequence>MGELWKSSWWELDFSELDREGEYNICVKVGARELCKSEAIKVARNLLWDETIEVVALEQMEARARLARNNRGWKDCGSDWREVNSHATCVIGLCDLMNTGYRWLTASDVERLAKQLLVGCDYIASCQDKAARIGFAEGAIVHEIPNHMLVVPGDVAQCVVALARTSRLITEHYPDRSDEYLERATSAYEYLLDQAQPMGREGFSHLNHGAPAHFNVPNEWMTRDLLMMIWGGIELWAAGKTQYKDSVVRMARQVLQRQVPKDQPEGDFYGHFYTFDHCDFTEKANIHHHVGHDTGGTFPNYIIGLIEMTKRWYDHPDAPLWHEIIRNFAYGYFLPACSQNPFYLLPEGYFKDQGLLVFCGPWHGINTSLAFASTIATKLEAYTGDRSFRNIAVGNIQWIAGLHAGITRRSFDGCTFWRDDIEPGIALSYSQIYGIGTRYTGCWTDIKGSIPNGFSVNPQFKLVVEPTQEADGPWLFTDEDWIPHGAGWVSALTTLRENKIYADGLL</sequence>
<accession>A0A402ALP1</accession>
<proteinExistence type="predicted"/>
<dbReference type="RefSeq" id="WP_136625234.1">
    <property type="nucleotide sequence ID" value="NZ_BIFS01000001.1"/>
</dbReference>
<dbReference type="OrthoDB" id="138313at2"/>
<dbReference type="InterPro" id="IPR012341">
    <property type="entry name" value="6hp_glycosidase-like_sf"/>
</dbReference>